<keyword evidence="10" id="KW-0539">Nucleus</keyword>
<evidence type="ECO:0000256" key="12">
    <source>
        <dbReference type="SAM" id="MobiDB-lite"/>
    </source>
</evidence>
<dbReference type="InterPro" id="IPR029063">
    <property type="entry name" value="SAM-dependent_MTases_sf"/>
</dbReference>
<dbReference type="Pfam" id="PF00855">
    <property type="entry name" value="PWWP"/>
    <property type="match status" value="1"/>
</dbReference>
<feature type="compositionally biased region" description="Acidic residues" evidence="12">
    <location>
        <begin position="209"/>
        <end position="230"/>
    </location>
</feature>
<keyword evidence="4 11" id="KW-0489">Methyltransferase</keyword>
<evidence type="ECO:0000256" key="5">
    <source>
        <dbReference type="ARBA" id="ARBA00022679"/>
    </source>
</evidence>
<dbReference type="EnsemblMetazoa" id="XM_003386014.3">
    <property type="protein sequence ID" value="XP_003386062.1"/>
    <property type="gene ID" value="LOC100642138"/>
</dbReference>
<dbReference type="GeneID" id="100642138"/>
<dbReference type="GO" id="GO:0032259">
    <property type="term" value="P:methylation"/>
    <property type="evidence" value="ECO:0007669"/>
    <property type="project" value="UniProtKB-KW"/>
</dbReference>
<feature type="compositionally biased region" description="Polar residues" evidence="12">
    <location>
        <begin position="40"/>
        <end position="50"/>
    </location>
</feature>
<organism evidence="15 16">
    <name type="scientific">Amphimedon queenslandica</name>
    <name type="common">Sponge</name>
    <dbReference type="NCBI Taxonomy" id="400682"/>
    <lineage>
        <taxon>Eukaryota</taxon>
        <taxon>Metazoa</taxon>
        <taxon>Porifera</taxon>
        <taxon>Demospongiae</taxon>
        <taxon>Heteroscleromorpha</taxon>
        <taxon>Haplosclerida</taxon>
        <taxon>Niphatidae</taxon>
        <taxon>Amphimedon</taxon>
    </lineage>
</organism>
<keyword evidence="3" id="KW-0678">Repressor</keyword>
<dbReference type="InterPro" id="IPR018117">
    <property type="entry name" value="C5_DNA_meth_AS"/>
</dbReference>
<dbReference type="Pfam" id="PF00145">
    <property type="entry name" value="DNA_methylase"/>
    <property type="match status" value="1"/>
</dbReference>
<dbReference type="KEGG" id="aqu:100642138"/>
<sequence length="984" mass="110631">MAEGPANCSIPLYRKRKAPDHLASPYTAAKHLELSPSPAPDSTLSPNQPVENYVDPIEELKSLEEDMSNFRRFSGRSKKQTNFFCPIAPASFHRRRSNSATNAAVRALKFPSSTSPVDSGGPAGIAASEEKKESIDNGEGEDKVVAAMEIATGEEVEINKPQKPQQQTVPQEIKKLPIGSLIWGKLPGYEWWPGCIISFDKKKLIEVVKDEDDDDEDTEEDEEEKEEDGGESVWVKWYGDNQLSQISFKKIFPFGSNFLEFFSPNKLRGLYKKAVVNSLKEAARRCSKDIGCTLDERKPSWIFHSSQFQVFLDERKALNNLTQEEAIEATPEKIEQGEKSPVYSPDSSFPNLQQEESSIFTQIESDQESDSSPANGVKEKGGGRGAKKTKTGQFLLSLMEKDLLQWALTGFLPTGPDGFRPRPEHLIDIKMFPFGESPAPGNQFIIKRNELPMERGRAVIDHDYDKKPENKLVLLQQRNKAQFELIKLGQLAIENICIACGSVNISAQHPLFYGGLCKHCKETFMECAYMFDEDGSQMYCTICSGGSQVFMCDTPNCSKVYCNPCIEKLCGPEERMKVQDATEWQCYMCSGEMNGLLRKREDWDKRLHDLFVTDIETEFEPPKFFPPIPAEMRKPMRVLGLFDGIGTGLLVLKELGINVEVYIASEIDPDAIKVSRIKHPEIIHVGAIEQVTEKEVRSWGPFDLVFGGSPCNDLSIVNPARKGIYDGTGKLFFEFFRILSYAKPQPQDERPFFWLYENVVSMRAPDKKIISRFLQCNPVVVDARDISAAHRARFFWGNLPGMNRPAVPLPGDRLTLQDCLEPNCFRHAQFTKLRTITTKMNSIKQTKRAIFPVRVFSGGMFDITGEGEEEEGDVLWCTEMERLFGFPDHYTDVANLGRSGRQKLLGKAWSVPVIRHLLSPLKDYFKSDTTGVPSSLKQTHIPITPVSITTAPPAPVLPVIAPPPKYLSPEPETVIVIMKTDEMD</sequence>
<evidence type="ECO:0000256" key="4">
    <source>
        <dbReference type="ARBA" id="ARBA00022603"/>
    </source>
</evidence>
<evidence type="ECO:0000313" key="16">
    <source>
        <dbReference type="Proteomes" id="UP000007879"/>
    </source>
</evidence>
<keyword evidence="16" id="KW-1185">Reference proteome</keyword>
<dbReference type="InterPro" id="IPR049554">
    <property type="entry name" value="DNMT3_ADD_PHD"/>
</dbReference>
<feature type="domain" description="PWWP" evidence="13">
    <location>
        <begin position="178"/>
        <end position="257"/>
    </location>
</feature>
<dbReference type="Pfam" id="PF17980">
    <property type="entry name" value="ADD_DNMT3"/>
    <property type="match status" value="1"/>
</dbReference>
<dbReference type="PANTHER" id="PTHR23068:SF25">
    <property type="entry name" value="DNA (CYTOSINE-5)-METHYLTRANSFERASE DRM2"/>
    <property type="match status" value="1"/>
</dbReference>
<dbReference type="InterPro" id="IPR050390">
    <property type="entry name" value="C5-Methyltransferase"/>
</dbReference>
<dbReference type="SUPFAM" id="SSF63748">
    <property type="entry name" value="Tudor/PWWP/MBT"/>
    <property type="match status" value="1"/>
</dbReference>
<keyword evidence="6 11" id="KW-0949">S-adenosyl-L-methionine</keyword>
<feature type="active site" evidence="11">
    <location>
        <position position="711"/>
    </location>
</feature>
<dbReference type="PROSITE" id="PS51533">
    <property type="entry name" value="ADD"/>
    <property type="match status" value="1"/>
</dbReference>
<dbReference type="Gene3D" id="3.30.40.10">
    <property type="entry name" value="Zinc/RING finger domain, C3HC4 (zinc finger)"/>
    <property type="match status" value="1"/>
</dbReference>
<dbReference type="InterPro" id="IPR040552">
    <property type="entry name" value="DNMT3_ADD_GATA1-like"/>
</dbReference>
<feature type="domain" description="PHD-type" evidence="14">
    <location>
        <begin position="485"/>
        <end position="616"/>
    </location>
</feature>
<dbReference type="InterPro" id="IPR013083">
    <property type="entry name" value="Znf_RING/FYVE/PHD"/>
</dbReference>
<dbReference type="SUPFAM" id="SSF53335">
    <property type="entry name" value="S-adenosyl-L-methionine-dependent methyltransferases"/>
    <property type="match status" value="1"/>
</dbReference>
<dbReference type="GO" id="GO:0005634">
    <property type="term" value="C:nucleus"/>
    <property type="evidence" value="ECO:0007669"/>
    <property type="project" value="UniProtKB-SubCell"/>
</dbReference>
<evidence type="ECO:0000256" key="8">
    <source>
        <dbReference type="ARBA" id="ARBA00022771"/>
    </source>
</evidence>
<accession>A0AAN0IDZ7</accession>
<keyword evidence="8" id="KW-0863">Zinc-finger</keyword>
<keyword evidence="9" id="KW-0862">Zinc</keyword>
<dbReference type="Proteomes" id="UP000007879">
    <property type="component" value="Unassembled WGS sequence"/>
</dbReference>
<dbReference type="InterPro" id="IPR000313">
    <property type="entry name" value="PWWP_dom"/>
</dbReference>
<evidence type="ECO:0000256" key="11">
    <source>
        <dbReference type="PROSITE-ProRule" id="PRU01016"/>
    </source>
</evidence>
<proteinExistence type="inferred from homology"/>
<feature type="compositionally biased region" description="Basic and acidic residues" evidence="12">
    <location>
        <begin position="128"/>
        <end position="141"/>
    </location>
</feature>
<evidence type="ECO:0000256" key="3">
    <source>
        <dbReference type="ARBA" id="ARBA00022491"/>
    </source>
</evidence>
<keyword evidence="5 11" id="KW-0808">Transferase</keyword>
<feature type="region of interest" description="Disordered" evidence="12">
    <location>
        <begin position="113"/>
        <end position="141"/>
    </location>
</feature>
<dbReference type="Gene3D" id="3.40.50.150">
    <property type="entry name" value="Vaccinia Virus protein VP39"/>
    <property type="match status" value="2"/>
</dbReference>
<evidence type="ECO:0000256" key="1">
    <source>
        <dbReference type="ARBA" id="ARBA00004123"/>
    </source>
</evidence>
<evidence type="ECO:0000313" key="15">
    <source>
        <dbReference type="EnsemblMetazoa" id="XP_003386062.1"/>
    </source>
</evidence>
<dbReference type="AlphaFoldDB" id="A0AAN0IDZ7"/>
<dbReference type="SMART" id="SM00293">
    <property type="entry name" value="PWWP"/>
    <property type="match status" value="1"/>
</dbReference>
<feature type="compositionally biased region" description="Polar residues" evidence="12">
    <location>
        <begin position="345"/>
        <end position="374"/>
    </location>
</feature>
<feature type="region of interest" description="Disordered" evidence="12">
    <location>
        <begin position="209"/>
        <end position="231"/>
    </location>
</feature>
<dbReference type="CDD" id="cd05835">
    <property type="entry name" value="PWWP_DNMT3"/>
    <property type="match status" value="1"/>
</dbReference>
<evidence type="ECO:0000256" key="7">
    <source>
        <dbReference type="ARBA" id="ARBA00022723"/>
    </source>
</evidence>
<keyword evidence="7" id="KW-0479">Metal-binding</keyword>
<dbReference type="PROSITE" id="PS00094">
    <property type="entry name" value="C5_MTASE_1"/>
    <property type="match status" value="1"/>
</dbReference>
<dbReference type="CDD" id="cd11725">
    <property type="entry name" value="ADDz_Dnmt3"/>
    <property type="match status" value="1"/>
</dbReference>
<feature type="region of interest" description="Disordered" evidence="12">
    <location>
        <begin position="326"/>
        <end position="388"/>
    </location>
</feature>
<reference evidence="15" key="2">
    <citation type="submission" date="2024-06" db="UniProtKB">
        <authorList>
            <consortium name="EnsemblMetazoa"/>
        </authorList>
    </citation>
    <scope>IDENTIFICATION</scope>
</reference>
<dbReference type="InterPro" id="IPR001525">
    <property type="entry name" value="C5_MeTfrase"/>
</dbReference>
<comment type="similarity">
    <text evidence="11">Belongs to the class I-like SAM-binding methyltransferase superfamily. C5-methyltransferase family.</text>
</comment>
<dbReference type="GO" id="GO:0008270">
    <property type="term" value="F:zinc ion binding"/>
    <property type="evidence" value="ECO:0007669"/>
    <property type="project" value="UniProtKB-KW"/>
</dbReference>
<dbReference type="Gene3D" id="1.10.720.50">
    <property type="entry name" value="PWWP, helical domain"/>
    <property type="match status" value="1"/>
</dbReference>
<evidence type="ECO:0000256" key="6">
    <source>
        <dbReference type="ARBA" id="ARBA00022691"/>
    </source>
</evidence>
<dbReference type="Pfam" id="PF21255">
    <property type="entry name" value="DNMT3_ADD_GATA1-like"/>
    <property type="match status" value="1"/>
</dbReference>
<evidence type="ECO:0000256" key="10">
    <source>
        <dbReference type="ARBA" id="ARBA00023242"/>
    </source>
</evidence>
<evidence type="ECO:0000256" key="2">
    <source>
        <dbReference type="ARBA" id="ARBA00011975"/>
    </source>
</evidence>
<dbReference type="PROSITE" id="PS50812">
    <property type="entry name" value="PWWP"/>
    <property type="match status" value="1"/>
</dbReference>
<evidence type="ECO:0000259" key="13">
    <source>
        <dbReference type="PROSITE" id="PS50812"/>
    </source>
</evidence>
<dbReference type="PROSITE" id="PS51679">
    <property type="entry name" value="SAM_MT_C5"/>
    <property type="match status" value="1"/>
</dbReference>
<dbReference type="InterPro" id="IPR025766">
    <property type="entry name" value="ADD"/>
</dbReference>
<dbReference type="RefSeq" id="XP_003386062.1">
    <property type="nucleotide sequence ID" value="XM_003386014.3"/>
</dbReference>
<evidence type="ECO:0000259" key="14">
    <source>
        <dbReference type="PROSITE" id="PS51533"/>
    </source>
</evidence>
<dbReference type="PANTHER" id="PTHR23068">
    <property type="entry name" value="DNA CYTOSINE-5- -METHYLTRANSFERASE 3-RELATED"/>
    <property type="match status" value="1"/>
</dbReference>
<reference evidence="16" key="1">
    <citation type="journal article" date="2010" name="Nature">
        <title>The Amphimedon queenslandica genome and the evolution of animal complexity.</title>
        <authorList>
            <person name="Srivastava M."/>
            <person name="Simakov O."/>
            <person name="Chapman J."/>
            <person name="Fahey B."/>
            <person name="Gauthier M.E."/>
            <person name="Mitros T."/>
            <person name="Richards G.S."/>
            <person name="Conaco C."/>
            <person name="Dacre M."/>
            <person name="Hellsten U."/>
            <person name="Larroux C."/>
            <person name="Putnam N.H."/>
            <person name="Stanke M."/>
            <person name="Adamska M."/>
            <person name="Darling A."/>
            <person name="Degnan S.M."/>
            <person name="Oakley T.H."/>
            <person name="Plachetzki D.C."/>
            <person name="Zhai Y."/>
            <person name="Adamski M."/>
            <person name="Calcino A."/>
            <person name="Cummins S.F."/>
            <person name="Goodstein D.M."/>
            <person name="Harris C."/>
            <person name="Jackson D.J."/>
            <person name="Leys S.P."/>
            <person name="Shu S."/>
            <person name="Woodcroft B.J."/>
            <person name="Vervoort M."/>
            <person name="Kosik K.S."/>
            <person name="Manning G."/>
            <person name="Degnan B.M."/>
            <person name="Rokhsar D.S."/>
        </authorList>
    </citation>
    <scope>NUCLEOTIDE SEQUENCE [LARGE SCALE GENOMIC DNA]</scope>
</reference>
<dbReference type="Gene3D" id="2.30.30.140">
    <property type="match status" value="1"/>
</dbReference>
<protein>
    <recommendedName>
        <fullName evidence="2">DNA (cytosine-5-)-methyltransferase</fullName>
        <ecNumber evidence="2">2.1.1.37</ecNumber>
    </recommendedName>
</protein>
<feature type="region of interest" description="Disordered" evidence="12">
    <location>
        <begin position="32"/>
        <end position="51"/>
    </location>
</feature>
<comment type="subcellular location">
    <subcellularLocation>
        <location evidence="1">Nucleus</location>
    </subcellularLocation>
</comment>
<name>A0AAN0IDZ7_AMPQE</name>
<dbReference type="EC" id="2.1.1.37" evidence="2"/>
<evidence type="ECO:0000256" key="9">
    <source>
        <dbReference type="ARBA" id="ARBA00022833"/>
    </source>
</evidence>
<dbReference type="GO" id="GO:0003886">
    <property type="term" value="F:DNA (cytosine-5-)-methyltransferase activity"/>
    <property type="evidence" value="ECO:0007669"/>
    <property type="project" value="UniProtKB-EC"/>
</dbReference>